<evidence type="ECO:0000313" key="3">
    <source>
        <dbReference type="Proteomes" id="UP000245489"/>
    </source>
</evidence>
<dbReference type="SMART" id="SM01321">
    <property type="entry name" value="Y1_Tnp"/>
    <property type="match status" value="1"/>
</dbReference>
<dbReference type="EMBL" id="QGGO01000001">
    <property type="protein sequence ID" value="PWK29315.1"/>
    <property type="molecule type" value="Genomic_DNA"/>
</dbReference>
<dbReference type="InterPro" id="IPR036515">
    <property type="entry name" value="Transposase_17_sf"/>
</dbReference>
<reference evidence="2 3" key="1">
    <citation type="submission" date="2018-05" db="EMBL/GenBank/DDBJ databases">
        <title>Genomic Encyclopedia of Archaeal and Bacterial Type Strains, Phase II (KMG-II): from individual species to whole genera.</title>
        <authorList>
            <person name="Goeker M."/>
        </authorList>
    </citation>
    <scope>NUCLEOTIDE SEQUENCE [LARGE SCALE GENOMIC DNA]</scope>
    <source>
        <strain evidence="2 3">DSM 22214</strain>
    </source>
</reference>
<dbReference type="PANTHER" id="PTHR36966:SF1">
    <property type="entry name" value="REP-ASSOCIATED TYROSINE TRANSPOSASE"/>
    <property type="match status" value="1"/>
</dbReference>
<sequence>MKLIKTVYRRNLPHIQPIGSTFFITFNLHDAIPVQIIVALQQEKLIKIAYLRDNRPLNFYEEIIKEHKRHFSRFDAILDNAIHGENYLKNREVAQIVMDKITFYDGKYYDLLAVCIMSNHVHLLIDLYVQIEDLPASTEITSNNYKPLSELLKLIKGSSAYEANKIIKRKGRFWQVESYDHYVRNEKERDNIISYIANNPVKANLVNFWQDFSFTYVKDVYQLNLP</sequence>
<dbReference type="GO" id="GO:0043565">
    <property type="term" value="F:sequence-specific DNA binding"/>
    <property type="evidence" value="ECO:0007669"/>
    <property type="project" value="TreeGrafter"/>
</dbReference>
<feature type="domain" description="Transposase IS200-like" evidence="1">
    <location>
        <begin position="82"/>
        <end position="199"/>
    </location>
</feature>
<organism evidence="2 3">
    <name type="scientific">Arcicella aurantiaca</name>
    <dbReference type="NCBI Taxonomy" id="591202"/>
    <lineage>
        <taxon>Bacteria</taxon>
        <taxon>Pseudomonadati</taxon>
        <taxon>Bacteroidota</taxon>
        <taxon>Cytophagia</taxon>
        <taxon>Cytophagales</taxon>
        <taxon>Flectobacillaceae</taxon>
        <taxon>Arcicella</taxon>
    </lineage>
</organism>
<dbReference type="SUPFAM" id="SSF143422">
    <property type="entry name" value="Transposase IS200-like"/>
    <property type="match status" value="1"/>
</dbReference>
<name>A0A316EG82_9BACT</name>
<evidence type="ECO:0000313" key="2">
    <source>
        <dbReference type="EMBL" id="PWK29315.1"/>
    </source>
</evidence>
<dbReference type="InterPro" id="IPR052715">
    <property type="entry name" value="RAYT_transposase"/>
</dbReference>
<dbReference type="InterPro" id="IPR002686">
    <property type="entry name" value="Transposase_17"/>
</dbReference>
<dbReference type="AlphaFoldDB" id="A0A316EG82"/>
<dbReference type="GO" id="GO:0006313">
    <property type="term" value="P:DNA transposition"/>
    <property type="evidence" value="ECO:0007669"/>
    <property type="project" value="InterPro"/>
</dbReference>
<keyword evidence="3" id="KW-1185">Reference proteome</keyword>
<dbReference type="PANTHER" id="PTHR36966">
    <property type="entry name" value="REP-ASSOCIATED TYROSINE TRANSPOSASE"/>
    <property type="match status" value="1"/>
</dbReference>
<proteinExistence type="predicted"/>
<dbReference type="RefSeq" id="WP_109740945.1">
    <property type="nucleotide sequence ID" value="NZ_QGGO01000001.1"/>
</dbReference>
<gene>
    <name evidence="2" type="ORF">LV89_00155</name>
</gene>
<protein>
    <submittedName>
        <fullName evidence="2">REP element-mobilizing transposase RayT</fullName>
    </submittedName>
</protein>
<evidence type="ECO:0000259" key="1">
    <source>
        <dbReference type="SMART" id="SM01321"/>
    </source>
</evidence>
<accession>A0A316EG82</accession>
<dbReference type="OrthoDB" id="9794403at2"/>
<dbReference type="GO" id="GO:0004803">
    <property type="term" value="F:transposase activity"/>
    <property type="evidence" value="ECO:0007669"/>
    <property type="project" value="InterPro"/>
</dbReference>
<dbReference type="Proteomes" id="UP000245489">
    <property type="component" value="Unassembled WGS sequence"/>
</dbReference>
<dbReference type="Gene3D" id="3.30.70.1290">
    <property type="entry name" value="Transposase IS200-like"/>
    <property type="match status" value="1"/>
</dbReference>
<comment type="caution">
    <text evidence="2">The sequence shown here is derived from an EMBL/GenBank/DDBJ whole genome shotgun (WGS) entry which is preliminary data.</text>
</comment>